<proteinExistence type="predicted"/>
<gene>
    <name evidence="1" type="ORF">HNP93_001391</name>
</gene>
<name>A0A7J9P7B1_METMI</name>
<evidence type="ECO:0000313" key="1">
    <source>
        <dbReference type="EMBL" id="MBA2858690.1"/>
    </source>
</evidence>
<protein>
    <submittedName>
        <fullName evidence="1">Uncharacterized protein</fullName>
    </submittedName>
</protein>
<dbReference type="Proteomes" id="UP000558015">
    <property type="component" value="Unassembled WGS sequence"/>
</dbReference>
<dbReference type="EMBL" id="JACDUN010000001">
    <property type="protein sequence ID" value="MBA2858690.1"/>
    <property type="molecule type" value="Genomic_DNA"/>
</dbReference>
<sequence length="283" mass="33245">MKVGGIINDVCIDTCVLYCLLLILKYEQHYSAPFFSKQHFHTEKTVYDNEIDSFIKSNALKSKFKRFTLSTLGDEIQTKYYESDKLDNNMKNFFDELRKVYRDDFFNSYYNELKNNGIYVHDLESFINDCYCGKTIYDNILPNREDYPLQDGLLIDLIKLISRDGDKIFQYNASGKKNVGEHILYVLAILLNATDFVTIDYRLCNSIYEKFNVPENEKRGTSSYPWSVGTKGFATYLEEVLNGHNKELIAYLIISRHFLKTFQGKDHYEIRKINALLDHYEKV</sequence>
<accession>A0A7J9P7B1</accession>
<evidence type="ECO:0000313" key="2">
    <source>
        <dbReference type="Proteomes" id="UP000558015"/>
    </source>
</evidence>
<comment type="caution">
    <text evidence="1">The sequence shown here is derived from an EMBL/GenBank/DDBJ whole genome shotgun (WGS) entry which is preliminary data.</text>
</comment>
<dbReference type="AlphaFoldDB" id="A0A7J9P7B1"/>
<dbReference type="RefSeq" id="WP_181493557.1">
    <property type="nucleotide sequence ID" value="NZ_JACDUN010000001.1"/>
</dbReference>
<reference evidence="1 2" key="1">
    <citation type="submission" date="2020-07" db="EMBL/GenBank/DDBJ databases">
        <title>Genomic Encyclopedia of Type Strains, Phase IV (KMG-V): Genome sequencing to study the core and pangenomes of soil and plant-associated prokaryotes.</title>
        <authorList>
            <person name="Whitman W."/>
        </authorList>
    </citation>
    <scope>NUCLEOTIDE SEQUENCE [LARGE SCALE GENOMIC DNA]</scope>
    <source>
        <strain evidence="1 2">C12</strain>
    </source>
</reference>
<organism evidence="1 2">
    <name type="scientific">Methanococcus maripaludis</name>
    <name type="common">Methanococcus deltae</name>
    <dbReference type="NCBI Taxonomy" id="39152"/>
    <lineage>
        <taxon>Archaea</taxon>
        <taxon>Methanobacteriati</taxon>
        <taxon>Methanobacteriota</taxon>
        <taxon>Methanomada group</taxon>
        <taxon>Methanococci</taxon>
        <taxon>Methanococcales</taxon>
        <taxon>Methanococcaceae</taxon>
        <taxon>Methanococcus</taxon>
    </lineage>
</organism>